<sequence length="77" mass="8493">MVLRYYGATVLRHYGATILLYYAPTPLRCNAAIKRSLIEHSPSSINFRSTVAPLLRECATYGRATAATKCKAKVCAQ</sequence>
<organism evidence="1 2">
    <name type="scientific">Helicoverpa armigera</name>
    <name type="common">Cotton bollworm</name>
    <name type="synonym">Heliothis armigera</name>
    <dbReference type="NCBI Taxonomy" id="29058"/>
    <lineage>
        <taxon>Eukaryota</taxon>
        <taxon>Metazoa</taxon>
        <taxon>Ecdysozoa</taxon>
        <taxon>Arthropoda</taxon>
        <taxon>Hexapoda</taxon>
        <taxon>Insecta</taxon>
        <taxon>Pterygota</taxon>
        <taxon>Neoptera</taxon>
        <taxon>Endopterygota</taxon>
        <taxon>Lepidoptera</taxon>
        <taxon>Glossata</taxon>
        <taxon>Ditrysia</taxon>
        <taxon>Noctuoidea</taxon>
        <taxon>Noctuidae</taxon>
        <taxon>Heliothinae</taxon>
        <taxon>Helicoverpa</taxon>
    </lineage>
</organism>
<evidence type="ECO:0000313" key="1">
    <source>
        <dbReference type="EMBL" id="PZC72540.1"/>
    </source>
</evidence>
<dbReference type="AlphaFoldDB" id="A0A2W1BIE9"/>
<keyword evidence="2" id="KW-1185">Reference proteome</keyword>
<gene>
    <name evidence="1" type="primary">HaOG211064</name>
    <name evidence="1" type="ORF">B5X24_HaOG211064</name>
</gene>
<name>A0A2W1BIE9_HELAM</name>
<evidence type="ECO:0000313" key="2">
    <source>
        <dbReference type="Proteomes" id="UP000249218"/>
    </source>
</evidence>
<proteinExistence type="predicted"/>
<protein>
    <submittedName>
        <fullName evidence="1">Uncharacterized protein</fullName>
    </submittedName>
</protein>
<reference evidence="1 2" key="1">
    <citation type="journal article" date="2017" name="BMC Biol.">
        <title>Genomic innovations, transcriptional plasticity and gene loss underlying the evolution and divergence of two highly polyphagous and invasive Helicoverpa pest species.</title>
        <authorList>
            <person name="Pearce S.L."/>
            <person name="Clarke D.F."/>
            <person name="East P.D."/>
            <person name="Elfekih S."/>
            <person name="Gordon K.H."/>
            <person name="Jermiin L.S."/>
            <person name="McGaughran A."/>
            <person name="Oakeshott J.G."/>
            <person name="Papanikolaou A."/>
            <person name="Perera O.P."/>
            <person name="Rane R.V."/>
            <person name="Richards S."/>
            <person name="Tay W.T."/>
            <person name="Walsh T.K."/>
            <person name="Anderson A."/>
            <person name="Anderson C.J."/>
            <person name="Asgari S."/>
            <person name="Board P.G."/>
            <person name="Bretschneider A."/>
            <person name="Campbell P.M."/>
            <person name="Chertemps T."/>
            <person name="Christeller J.T."/>
            <person name="Coppin C.W."/>
            <person name="Downes S.J."/>
            <person name="Duan G."/>
            <person name="Farnsworth C.A."/>
            <person name="Good R.T."/>
            <person name="Han L.B."/>
            <person name="Han Y.C."/>
            <person name="Hatje K."/>
            <person name="Horne I."/>
            <person name="Huang Y.P."/>
            <person name="Hughes D.S."/>
            <person name="Jacquin-Joly E."/>
            <person name="James W."/>
            <person name="Jhangiani S."/>
            <person name="Kollmar M."/>
            <person name="Kuwar S.S."/>
            <person name="Li S."/>
            <person name="Liu N.Y."/>
            <person name="Maibeche M.T."/>
            <person name="Miller J.R."/>
            <person name="Montagne N."/>
            <person name="Perry T."/>
            <person name="Qu J."/>
            <person name="Song S.V."/>
            <person name="Sutton G.G."/>
            <person name="Vogel H."/>
            <person name="Walenz B.P."/>
            <person name="Xu W."/>
            <person name="Zhang H.J."/>
            <person name="Zou Z."/>
            <person name="Batterham P."/>
            <person name="Edwards O.R."/>
            <person name="Feyereisen R."/>
            <person name="Gibbs R.A."/>
            <person name="Heckel D.G."/>
            <person name="McGrath A."/>
            <person name="Robin C."/>
            <person name="Scherer S.E."/>
            <person name="Worley K.C."/>
            <person name="Wu Y.D."/>
        </authorList>
    </citation>
    <scope>NUCLEOTIDE SEQUENCE [LARGE SCALE GENOMIC DNA]</scope>
    <source>
        <strain evidence="1">Harm_GR_Male_#8</strain>
        <tissue evidence="1">Whole organism</tissue>
    </source>
</reference>
<dbReference type="Proteomes" id="UP000249218">
    <property type="component" value="Unassembled WGS sequence"/>
</dbReference>
<dbReference type="EMBL" id="KZ150179">
    <property type="protein sequence ID" value="PZC72540.1"/>
    <property type="molecule type" value="Genomic_DNA"/>
</dbReference>
<accession>A0A2W1BIE9</accession>